<evidence type="ECO:0000259" key="1">
    <source>
        <dbReference type="PROSITE" id="PS51186"/>
    </source>
</evidence>
<dbReference type="PANTHER" id="PTHR20905">
    <property type="entry name" value="N-ACETYLTRANSFERASE-RELATED"/>
    <property type="match status" value="1"/>
</dbReference>
<dbReference type="InterPro" id="IPR000182">
    <property type="entry name" value="GNAT_dom"/>
</dbReference>
<dbReference type="CDD" id="cd04301">
    <property type="entry name" value="NAT_SF"/>
    <property type="match status" value="1"/>
</dbReference>
<accession>A0A6F9DII9</accession>
<dbReference type="InterPro" id="IPR016181">
    <property type="entry name" value="Acyl_CoA_acyltransferase"/>
</dbReference>
<feature type="domain" description="N-acetyltransferase" evidence="1">
    <location>
        <begin position="5"/>
        <end position="198"/>
    </location>
</feature>
<sequence>MDSRFSTRRLTIEDAPEIRKLLLLYFDEEVTSKCLQLSATEKEAFMDTYVEFVVPQGVSVGVFDLKSNEMCGCVFATEWNKFLHPGSYETGKHTPSLNKTIEFDEFMLEDMPRIVNNRTYLHLEVIIVNPKFQRQGLGVHLMQSFEDIALEKKFEMVVGVANTNKSVQLMKKMGFHLHNYVLYSEYKDPATGEAIFQNIPPPDTGAVFCYKVMSSKRGG</sequence>
<dbReference type="PANTHER" id="PTHR20905:SF1">
    <property type="entry name" value="AT07410P-RELATED"/>
    <property type="match status" value="1"/>
</dbReference>
<organism evidence="2">
    <name type="scientific">Phallusia mammillata</name>
    <dbReference type="NCBI Taxonomy" id="59560"/>
    <lineage>
        <taxon>Eukaryota</taxon>
        <taxon>Metazoa</taxon>
        <taxon>Chordata</taxon>
        <taxon>Tunicata</taxon>
        <taxon>Ascidiacea</taxon>
        <taxon>Phlebobranchia</taxon>
        <taxon>Ascidiidae</taxon>
        <taxon>Phallusia</taxon>
    </lineage>
</organism>
<dbReference type="GO" id="GO:0008080">
    <property type="term" value="F:N-acetyltransferase activity"/>
    <property type="evidence" value="ECO:0007669"/>
    <property type="project" value="TreeGrafter"/>
</dbReference>
<dbReference type="Pfam" id="PF00583">
    <property type="entry name" value="Acetyltransf_1"/>
    <property type="match status" value="1"/>
</dbReference>
<dbReference type="SUPFAM" id="SSF55729">
    <property type="entry name" value="Acyl-CoA N-acyltransferases (Nat)"/>
    <property type="match status" value="1"/>
</dbReference>
<dbReference type="EMBL" id="LR787422">
    <property type="protein sequence ID" value="CAB3263284.1"/>
    <property type="molecule type" value="mRNA"/>
</dbReference>
<name>A0A6F9DII9_9ASCI</name>
<reference evidence="2" key="1">
    <citation type="submission" date="2020-04" db="EMBL/GenBank/DDBJ databases">
        <authorList>
            <person name="Neveu A P."/>
        </authorList>
    </citation>
    <scope>NUCLEOTIDE SEQUENCE</scope>
    <source>
        <tissue evidence="2">Whole embryo</tissue>
    </source>
</reference>
<dbReference type="AlphaFoldDB" id="A0A6F9DII9"/>
<dbReference type="Gene3D" id="3.40.630.30">
    <property type="match status" value="1"/>
</dbReference>
<proteinExistence type="evidence at transcript level"/>
<gene>
    <name evidence="2" type="primary">LOC108950041-002</name>
</gene>
<evidence type="ECO:0000313" key="2">
    <source>
        <dbReference type="EMBL" id="CAB3263284.1"/>
    </source>
</evidence>
<dbReference type="PROSITE" id="PS51186">
    <property type="entry name" value="GNAT"/>
    <property type="match status" value="1"/>
</dbReference>
<protein>
    <submittedName>
        <fullName evidence="2">Uncharacterized protein LOC108950041</fullName>
    </submittedName>
</protein>